<name>A0ACB7ZGF4_9ERIC</name>
<comment type="caution">
    <text evidence="1">The sequence shown here is derived from an EMBL/GenBank/DDBJ whole genome shotgun (WGS) entry which is preliminary data.</text>
</comment>
<sequence>MKNKLQLEENDNIHDLEILKAVAQAWHGRSGSSRTTANEFDTHRLSFKSKPTRFKLEAMNKPKDTVLNHGVHWDFGQSLLDSYELVSLSKRLEAGLVLDHEFSELENSRLSRKRRKESKNSLRNLFGKMSSGRFSDAEATQEEGT</sequence>
<gene>
    <name evidence="1" type="ORF">Vadar_001479</name>
</gene>
<accession>A0ACB7ZGF4</accession>
<protein>
    <submittedName>
        <fullName evidence="1">Uncharacterized protein</fullName>
    </submittedName>
</protein>
<dbReference type="Proteomes" id="UP000828048">
    <property type="component" value="Chromosome 9"/>
</dbReference>
<evidence type="ECO:0000313" key="2">
    <source>
        <dbReference type="Proteomes" id="UP000828048"/>
    </source>
</evidence>
<organism evidence="1 2">
    <name type="scientific">Vaccinium darrowii</name>
    <dbReference type="NCBI Taxonomy" id="229202"/>
    <lineage>
        <taxon>Eukaryota</taxon>
        <taxon>Viridiplantae</taxon>
        <taxon>Streptophyta</taxon>
        <taxon>Embryophyta</taxon>
        <taxon>Tracheophyta</taxon>
        <taxon>Spermatophyta</taxon>
        <taxon>Magnoliopsida</taxon>
        <taxon>eudicotyledons</taxon>
        <taxon>Gunneridae</taxon>
        <taxon>Pentapetalae</taxon>
        <taxon>asterids</taxon>
        <taxon>Ericales</taxon>
        <taxon>Ericaceae</taxon>
        <taxon>Vaccinioideae</taxon>
        <taxon>Vaccinieae</taxon>
        <taxon>Vaccinium</taxon>
    </lineage>
</organism>
<proteinExistence type="predicted"/>
<reference evidence="1 2" key="1">
    <citation type="journal article" date="2021" name="Hortic Res">
        <title>High-quality reference genome and annotation aids understanding of berry development for evergreen blueberry (Vaccinium darrowii).</title>
        <authorList>
            <person name="Yu J."/>
            <person name="Hulse-Kemp A.M."/>
            <person name="Babiker E."/>
            <person name="Staton M."/>
        </authorList>
    </citation>
    <scope>NUCLEOTIDE SEQUENCE [LARGE SCALE GENOMIC DNA]</scope>
    <source>
        <strain evidence="2">cv. NJ 8807/NJ 8810</strain>
        <tissue evidence="1">Young leaf</tissue>
    </source>
</reference>
<evidence type="ECO:0000313" key="1">
    <source>
        <dbReference type="EMBL" id="KAH7865036.1"/>
    </source>
</evidence>
<dbReference type="EMBL" id="CM037159">
    <property type="protein sequence ID" value="KAH7865036.1"/>
    <property type="molecule type" value="Genomic_DNA"/>
</dbReference>
<keyword evidence="2" id="KW-1185">Reference proteome</keyword>